<keyword evidence="1" id="KW-1133">Transmembrane helix</keyword>
<organism evidence="2 3">
    <name type="scientific">Roseburia faecis</name>
    <dbReference type="NCBI Taxonomy" id="301302"/>
    <lineage>
        <taxon>Bacteria</taxon>
        <taxon>Bacillati</taxon>
        <taxon>Bacillota</taxon>
        <taxon>Clostridia</taxon>
        <taxon>Lachnospirales</taxon>
        <taxon>Lachnospiraceae</taxon>
        <taxon>Roseburia</taxon>
    </lineage>
</organism>
<protein>
    <submittedName>
        <fullName evidence="2">Uncharacterized protein</fullName>
    </submittedName>
</protein>
<evidence type="ECO:0000313" key="2">
    <source>
        <dbReference type="EMBL" id="CRL39409.1"/>
    </source>
</evidence>
<keyword evidence="1" id="KW-0472">Membrane</keyword>
<dbReference type="AlphaFoldDB" id="A0A0M6WPS2"/>
<keyword evidence="1" id="KW-0812">Transmembrane</keyword>
<keyword evidence="3" id="KW-1185">Reference proteome</keyword>
<proteinExistence type="predicted"/>
<accession>A0A0M6WPS2</accession>
<feature type="transmembrane region" description="Helical" evidence="1">
    <location>
        <begin position="12"/>
        <end position="37"/>
    </location>
</feature>
<name>A0A0M6WPS2_9FIRM</name>
<dbReference type="Proteomes" id="UP000049979">
    <property type="component" value="Unassembled WGS sequence"/>
</dbReference>
<dbReference type="RefSeq" id="WP_176694782.1">
    <property type="nucleotide sequence ID" value="NZ_CP173697.1"/>
</dbReference>
<reference evidence="3" key="1">
    <citation type="submission" date="2015-05" db="EMBL/GenBank/DDBJ databases">
        <authorList>
            <consortium name="Pathogen Informatics"/>
        </authorList>
    </citation>
    <scope>NUCLEOTIDE SEQUENCE [LARGE SCALE GENOMIC DNA]</scope>
    <source>
        <strain evidence="3">M72</strain>
    </source>
</reference>
<evidence type="ECO:0000313" key="3">
    <source>
        <dbReference type="Proteomes" id="UP000049979"/>
    </source>
</evidence>
<sequence>MNFDNDMFSTYLTVIAAGISAGFVLGFISWGIGYAIYSIIKFFKMA</sequence>
<gene>
    <name evidence="2" type="ORF">M72_29631</name>
</gene>
<evidence type="ECO:0000256" key="1">
    <source>
        <dbReference type="SAM" id="Phobius"/>
    </source>
</evidence>
<dbReference type="EMBL" id="CVRR01000023">
    <property type="protein sequence ID" value="CRL39409.1"/>
    <property type="molecule type" value="Genomic_DNA"/>
</dbReference>